<gene>
    <name evidence="2" type="ORF">MSAN_02500100</name>
</gene>
<evidence type="ECO:0000313" key="2">
    <source>
        <dbReference type="EMBL" id="KAF7326721.1"/>
    </source>
</evidence>
<comment type="caution">
    <text evidence="2">The sequence shown here is derived from an EMBL/GenBank/DDBJ whole genome shotgun (WGS) entry which is preliminary data.</text>
</comment>
<protein>
    <submittedName>
        <fullName evidence="2">Uncharacterized protein</fullName>
    </submittedName>
</protein>
<dbReference type="AlphaFoldDB" id="A0A8H6U0N4"/>
<name>A0A8H6U0N4_9AGAR</name>
<feature type="compositionally biased region" description="Basic and acidic residues" evidence="1">
    <location>
        <begin position="74"/>
        <end position="87"/>
    </location>
</feature>
<dbReference type="Proteomes" id="UP000623467">
    <property type="component" value="Unassembled WGS sequence"/>
</dbReference>
<evidence type="ECO:0000256" key="1">
    <source>
        <dbReference type="SAM" id="MobiDB-lite"/>
    </source>
</evidence>
<keyword evidence="3" id="KW-1185">Reference proteome</keyword>
<proteinExistence type="predicted"/>
<organism evidence="2 3">
    <name type="scientific">Mycena sanguinolenta</name>
    <dbReference type="NCBI Taxonomy" id="230812"/>
    <lineage>
        <taxon>Eukaryota</taxon>
        <taxon>Fungi</taxon>
        <taxon>Dikarya</taxon>
        <taxon>Basidiomycota</taxon>
        <taxon>Agaricomycotina</taxon>
        <taxon>Agaricomycetes</taxon>
        <taxon>Agaricomycetidae</taxon>
        <taxon>Agaricales</taxon>
        <taxon>Marasmiineae</taxon>
        <taxon>Mycenaceae</taxon>
        <taxon>Mycena</taxon>
    </lineage>
</organism>
<sequence>MRFVFHSEVARMLCHSDVGRVFCGIHGCANVVPRRRLLPLRLRCHCEERMTRIIRTARQRRRRTGRRCSVEASDPVREERRSSSMTREKDLATRIAICTCRRLAGSSGMCAGLGLVTPLGYTSEFPRFSSPLPRFSSLPPILSAFSPFRRFFDIDHPLSPFAFAFRHPFPPPSPLTSLSIFSASAPRVLPAASSFSRAAYPTTIGLAPEISFFGNLPLSTGFQLSYNLPSYALRGLVPFLDLLEILPAAALGWVSGRFGILCQYFTGAPPRLALALPRLSGLSSSITDTVPFVHVTCLHSLPLLQLNVFPSSSPSFHRFLNSSVVHPLGLKVSISTPVPSLSSLFSSLFLSRSTVASLGLFVSGFSLSRILQFNVFSHSAGDFSLTCLMTRASESTPLRLVLITCTLYVSMVSTAHFLPVLSPPHTSLGIFASSYHPTVLLYTVTLHI</sequence>
<feature type="region of interest" description="Disordered" evidence="1">
    <location>
        <begin position="64"/>
        <end position="87"/>
    </location>
</feature>
<evidence type="ECO:0000313" key="3">
    <source>
        <dbReference type="Proteomes" id="UP000623467"/>
    </source>
</evidence>
<reference evidence="2" key="1">
    <citation type="submission" date="2020-05" db="EMBL/GenBank/DDBJ databases">
        <title>Mycena genomes resolve the evolution of fungal bioluminescence.</title>
        <authorList>
            <person name="Tsai I.J."/>
        </authorList>
    </citation>
    <scope>NUCLEOTIDE SEQUENCE</scope>
    <source>
        <strain evidence="2">160909Yilan</strain>
    </source>
</reference>
<dbReference type="EMBL" id="JACAZH010000094">
    <property type="protein sequence ID" value="KAF7326721.1"/>
    <property type="molecule type" value="Genomic_DNA"/>
</dbReference>
<accession>A0A8H6U0N4</accession>